<dbReference type="InterPro" id="IPR016174">
    <property type="entry name" value="Di-haem_cyt_TM"/>
</dbReference>
<feature type="transmembrane region" description="Helical" evidence="13">
    <location>
        <begin position="39"/>
        <end position="59"/>
    </location>
</feature>
<evidence type="ECO:0000256" key="2">
    <source>
        <dbReference type="ARBA" id="ARBA00004651"/>
    </source>
</evidence>
<keyword evidence="9 13" id="KW-1133">Transmembrane helix</keyword>
<evidence type="ECO:0000256" key="1">
    <source>
        <dbReference type="ARBA" id="ARBA00001970"/>
    </source>
</evidence>
<keyword evidence="7" id="KW-0479">Metal-binding</keyword>
<feature type="transmembrane region" description="Helical" evidence="13">
    <location>
        <begin position="134"/>
        <end position="155"/>
    </location>
</feature>
<evidence type="ECO:0000259" key="14">
    <source>
        <dbReference type="Pfam" id="PF01292"/>
    </source>
</evidence>
<dbReference type="Gene3D" id="1.20.950.20">
    <property type="entry name" value="Transmembrane di-heme cytochromes, Chain C"/>
    <property type="match status" value="1"/>
</dbReference>
<sequence>MNETSYTGAQKALHWIVAALVAAMALTGLAYVYEWADDSIIVAHQVIGQILIIVLVIRISVRIRKGKPLRGHHPRWERVLASSTQVGLYLVMIAFVITGYFAASALRQNALILPIDIGLARSDLGERMLEVHYAIKWVLAGLIFLHVAGALKHVFLDKDDTLSSILPSKHKDIK</sequence>
<protein>
    <submittedName>
        <fullName evidence="15">Cytochrome b561</fullName>
    </submittedName>
</protein>
<dbReference type="GO" id="GO:0005886">
    <property type="term" value="C:plasma membrane"/>
    <property type="evidence" value="ECO:0007669"/>
    <property type="project" value="UniProtKB-SubCell"/>
</dbReference>
<evidence type="ECO:0000256" key="4">
    <source>
        <dbReference type="ARBA" id="ARBA00022475"/>
    </source>
</evidence>
<dbReference type="InterPro" id="IPR052168">
    <property type="entry name" value="Cytochrome_b561_oxidase"/>
</dbReference>
<feature type="domain" description="Cytochrome b561 bacterial/Ni-hydrogenase" evidence="14">
    <location>
        <begin position="6"/>
        <end position="167"/>
    </location>
</feature>
<evidence type="ECO:0000256" key="3">
    <source>
        <dbReference type="ARBA" id="ARBA00022448"/>
    </source>
</evidence>
<evidence type="ECO:0000256" key="8">
    <source>
        <dbReference type="ARBA" id="ARBA00022982"/>
    </source>
</evidence>
<evidence type="ECO:0000256" key="10">
    <source>
        <dbReference type="ARBA" id="ARBA00023004"/>
    </source>
</evidence>
<evidence type="ECO:0000313" key="15">
    <source>
        <dbReference type="EMBL" id="SHG93425.1"/>
    </source>
</evidence>
<dbReference type="STRING" id="1508389.SAMN05444003_1611"/>
<dbReference type="SUPFAM" id="SSF81342">
    <property type="entry name" value="Transmembrane di-heme cytochromes"/>
    <property type="match status" value="1"/>
</dbReference>
<evidence type="ECO:0000313" key="16">
    <source>
        <dbReference type="Proteomes" id="UP000184074"/>
    </source>
</evidence>
<comment type="subcellular location">
    <subcellularLocation>
        <location evidence="2">Cell membrane</location>
        <topology evidence="2">Multi-pass membrane protein</topology>
    </subcellularLocation>
</comment>
<evidence type="ECO:0000256" key="12">
    <source>
        <dbReference type="ARBA" id="ARBA00037975"/>
    </source>
</evidence>
<keyword evidence="8" id="KW-0249">Electron transport</keyword>
<dbReference type="GO" id="GO:0009055">
    <property type="term" value="F:electron transfer activity"/>
    <property type="evidence" value="ECO:0007669"/>
    <property type="project" value="InterPro"/>
</dbReference>
<dbReference type="RefSeq" id="WP_072900276.1">
    <property type="nucleotide sequence ID" value="NZ_FQXB01000001.1"/>
</dbReference>
<evidence type="ECO:0000256" key="9">
    <source>
        <dbReference type="ARBA" id="ARBA00022989"/>
    </source>
</evidence>
<dbReference type="GO" id="GO:0020037">
    <property type="term" value="F:heme binding"/>
    <property type="evidence" value="ECO:0007669"/>
    <property type="project" value="TreeGrafter"/>
</dbReference>
<dbReference type="Pfam" id="PF01292">
    <property type="entry name" value="Ni_hydr_CYTB"/>
    <property type="match status" value="1"/>
</dbReference>
<dbReference type="GO" id="GO:0022904">
    <property type="term" value="P:respiratory electron transport chain"/>
    <property type="evidence" value="ECO:0007669"/>
    <property type="project" value="InterPro"/>
</dbReference>
<dbReference type="AlphaFoldDB" id="A0A1M5NVE2"/>
<feature type="transmembrane region" description="Helical" evidence="13">
    <location>
        <begin position="12"/>
        <end position="33"/>
    </location>
</feature>
<comment type="cofactor">
    <cofactor evidence="1">
        <name>heme b</name>
        <dbReference type="ChEBI" id="CHEBI:60344"/>
    </cofactor>
</comment>
<dbReference type="PANTHER" id="PTHR30529">
    <property type="entry name" value="CYTOCHROME B561"/>
    <property type="match status" value="1"/>
</dbReference>
<keyword evidence="6 13" id="KW-0812">Transmembrane</keyword>
<reference evidence="15 16" key="1">
    <citation type="submission" date="2016-11" db="EMBL/GenBank/DDBJ databases">
        <authorList>
            <person name="Jaros S."/>
            <person name="Januszkiewicz K."/>
            <person name="Wedrychowicz H."/>
        </authorList>
    </citation>
    <scope>NUCLEOTIDE SEQUENCE [LARGE SCALE GENOMIC DNA]</scope>
    <source>
        <strain evidence="15 16">DSM 28715</strain>
    </source>
</reference>
<organism evidence="15 16">
    <name type="scientific">Cognatiyoonia sediminum</name>
    <dbReference type="NCBI Taxonomy" id="1508389"/>
    <lineage>
        <taxon>Bacteria</taxon>
        <taxon>Pseudomonadati</taxon>
        <taxon>Pseudomonadota</taxon>
        <taxon>Alphaproteobacteria</taxon>
        <taxon>Rhodobacterales</taxon>
        <taxon>Paracoccaceae</taxon>
        <taxon>Cognatiyoonia</taxon>
    </lineage>
</organism>
<keyword evidence="3" id="KW-0813">Transport</keyword>
<evidence type="ECO:0000256" key="13">
    <source>
        <dbReference type="SAM" id="Phobius"/>
    </source>
</evidence>
<dbReference type="PANTHER" id="PTHR30529:SF1">
    <property type="entry name" value="CYTOCHROME B561 HOMOLOG 2"/>
    <property type="match status" value="1"/>
</dbReference>
<keyword evidence="5" id="KW-0349">Heme</keyword>
<gene>
    <name evidence="15" type="ORF">SAMN05444003_1611</name>
</gene>
<dbReference type="InterPro" id="IPR011577">
    <property type="entry name" value="Cyt_b561_bac/Ni-Hgenase"/>
</dbReference>
<dbReference type="Proteomes" id="UP000184074">
    <property type="component" value="Unassembled WGS sequence"/>
</dbReference>
<keyword evidence="10" id="KW-0408">Iron</keyword>
<evidence type="ECO:0000256" key="11">
    <source>
        <dbReference type="ARBA" id="ARBA00023136"/>
    </source>
</evidence>
<evidence type="ECO:0000256" key="5">
    <source>
        <dbReference type="ARBA" id="ARBA00022617"/>
    </source>
</evidence>
<keyword evidence="11 13" id="KW-0472">Membrane</keyword>
<comment type="similarity">
    <text evidence="12">Belongs to the cytochrome b561 family.</text>
</comment>
<name>A0A1M5NVE2_9RHOB</name>
<feature type="transmembrane region" description="Helical" evidence="13">
    <location>
        <begin position="79"/>
        <end position="103"/>
    </location>
</feature>
<dbReference type="GO" id="GO:0046872">
    <property type="term" value="F:metal ion binding"/>
    <property type="evidence" value="ECO:0007669"/>
    <property type="project" value="UniProtKB-KW"/>
</dbReference>
<keyword evidence="4" id="KW-1003">Cell membrane</keyword>
<proteinExistence type="inferred from homology"/>
<evidence type="ECO:0000256" key="7">
    <source>
        <dbReference type="ARBA" id="ARBA00022723"/>
    </source>
</evidence>
<keyword evidence="16" id="KW-1185">Reference proteome</keyword>
<evidence type="ECO:0000256" key="6">
    <source>
        <dbReference type="ARBA" id="ARBA00022692"/>
    </source>
</evidence>
<dbReference type="OrthoDB" id="1247465at2"/>
<dbReference type="EMBL" id="FQXB01000001">
    <property type="protein sequence ID" value="SHG93425.1"/>
    <property type="molecule type" value="Genomic_DNA"/>
</dbReference>
<accession>A0A1M5NVE2</accession>